<reference evidence="3 4" key="1">
    <citation type="submission" date="2020-10" db="EMBL/GenBank/DDBJ databases">
        <title>Genome sequencing of Massilia sp. LPB0304.</title>
        <authorList>
            <person name="Kim J."/>
        </authorList>
    </citation>
    <scope>NUCLEOTIDE SEQUENCE [LARGE SCALE GENOMIC DNA]</scope>
    <source>
        <strain evidence="3 4">LPB0304</strain>
    </source>
</reference>
<organism evidence="3 4">
    <name type="scientific">Massilia litorea</name>
    <dbReference type="NCBI Taxonomy" id="2769491"/>
    <lineage>
        <taxon>Bacteria</taxon>
        <taxon>Pseudomonadati</taxon>
        <taxon>Pseudomonadota</taxon>
        <taxon>Betaproteobacteria</taxon>
        <taxon>Burkholderiales</taxon>
        <taxon>Oxalobacteraceae</taxon>
        <taxon>Telluria group</taxon>
        <taxon>Massilia</taxon>
    </lineage>
</organism>
<proteinExistence type="predicted"/>
<dbReference type="AlphaFoldDB" id="A0A7L9U1B6"/>
<keyword evidence="1" id="KW-0732">Signal</keyword>
<evidence type="ECO:0000259" key="2">
    <source>
        <dbReference type="Pfam" id="PF20033"/>
    </source>
</evidence>
<feature type="signal peptide" evidence="1">
    <location>
        <begin position="1"/>
        <end position="22"/>
    </location>
</feature>
<dbReference type="KEGG" id="mlir:LPB04_13245"/>
<dbReference type="Pfam" id="PF20033">
    <property type="entry name" value="DUF6438"/>
    <property type="match status" value="1"/>
</dbReference>
<dbReference type="RefSeq" id="WP_193685038.1">
    <property type="nucleotide sequence ID" value="NZ_CP062941.1"/>
</dbReference>
<dbReference type="PROSITE" id="PS51257">
    <property type="entry name" value="PROKAR_LIPOPROTEIN"/>
    <property type="match status" value="1"/>
</dbReference>
<accession>A0A7L9U1B6</accession>
<sequence>MRSARTRTILTLAALLAGCSNAGSREPKAPEPFTDFDTLTFEQSACLFDCSVFELEIASDGRVRHSGPDFERTGGPHESRIDRRGLAQIAQALRDARVDEMRDSYQDGDEGCKGAITDMSTLSFHVTRDHGQRNKSVVLYAGCVGPTIPSARMSALIKAIDQVTGTGALLEQRKKLRRPDGEAVAPST</sequence>
<dbReference type="InterPro" id="IPR045497">
    <property type="entry name" value="DUF6438"/>
</dbReference>
<protein>
    <recommendedName>
        <fullName evidence="2">DUF6438 domain-containing protein</fullName>
    </recommendedName>
</protein>
<dbReference type="EMBL" id="CP062941">
    <property type="protein sequence ID" value="QOL47985.1"/>
    <property type="molecule type" value="Genomic_DNA"/>
</dbReference>
<evidence type="ECO:0000256" key="1">
    <source>
        <dbReference type="SAM" id="SignalP"/>
    </source>
</evidence>
<evidence type="ECO:0000313" key="3">
    <source>
        <dbReference type="EMBL" id="QOL47985.1"/>
    </source>
</evidence>
<evidence type="ECO:0000313" key="4">
    <source>
        <dbReference type="Proteomes" id="UP000593875"/>
    </source>
</evidence>
<name>A0A7L9U1B6_9BURK</name>
<feature type="chain" id="PRO_5032351028" description="DUF6438 domain-containing protein" evidence="1">
    <location>
        <begin position="23"/>
        <end position="188"/>
    </location>
</feature>
<dbReference type="Proteomes" id="UP000593875">
    <property type="component" value="Chromosome"/>
</dbReference>
<gene>
    <name evidence="3" type="ORF">LPB04_13245</name>
</gene>
<feature type="domain" description="DUF6438" evidence="2">
    <location>
        <begin position="38"/>
        <end position="143"/>
    </location>
</feature>
<keyword evidence="4" id="KW-1185">Reference proteome</keyword>